<dbReference type="EMBL" id="JAERSE020000001">
    <property type="protein sequence ID" value="MCA6066186.1"/>
    <property type="molecule type" value="Genomic_DNA"/>
</dbReference>
<keyword evidence="1" id="KW-0732">Signal</keyword>
<proteinExistence type="predicted"/>
<name>A0ABS7ZWU2_9FLAO</name>
<evidence type="ECO:0000313" key="3">
    <source>
        <dbReference type="Proteomes" id="UP000618240"/>
    </source>
</evidence>
<evidence type="ECO:0000313" key="2">
    <source>
        <dbReference type="EMBL" id="MCA6066186.1"/>
    </source>
</evidence>
<dbReference type="RefSeq" id="WP_225686260.1">
    <property type="nucleotide sequence ID" value="NZ_JAERSE020000001.1"/>
</dbReference>
<organism evidence="2 3">
    <name type="scientific">Chryseobacterium tagetis</name>
    <dbReference type="NCBI Taxonomy" id="2801334"/>
    <lineage>
        <taxon>Bacteria</taxon>
        <taxon>Pseudomonadati</taxon>
        <taxon>Bacteroidota</taxon>
        <taxon>Flavobacteriia</taxon>
        <taxon>Flavobacteriales</taxon>
        <taxon>Weeksellaceae</taxon>
        <taxon>Chryseobacterium group</taxon>
        <taxon>Chryseobacterium</taxon>
    </lineage>
</organism>
<keyword evidence="3" id="KW-1185">Reference proteome</keyword>
<accession>A0ABS7ZWU2</accession>
<feature type="signal peptide" evidence="1">
    <location>
        <begin position="1"/>
        <end position="18"/>
    </location>
</feature>
<comment type="caution">
    <text evidence="2">The sequence shown here is derived from an EMBL/GenBank/DDBJ whole genome shotgun (WGS) entry which is preliminary data.</text>
</comment>
<dbReference type="Proteomes" id="UP000618240">
    <property type="component" value="Unassembled WGS sequence"/>
</dbReference>
<sequence length="1158" mass="132141">MKKIVTAISLIALQISFAQSIGEPQIKTDLPEIIPPSPTMASLMKFEEVPVNNYTGVPDITIPLISVPTHSKDINLNFSLKYHSGDVQADNVAGETGLGWSLISGGNISRTVRGLPDEAYVVGTTIPKTQIGIYQNNTAGYLNNHYYDIFPDYVNYTQNNPEIANKFYYEASEFGTFDTEHDLWQFNFMGQTGRFYIKKNASGILEIQPLSDFRLRIINRYDTIGNTPFTPTGFTIYDEKGYRYEFDVFDISKKAGGSQATAYPGGLSNGVTTTSNLYEEKEFRSAFHLTKVFDNNNSLLLEYKYSTNDYQETNRMVNYTINDFGSDTSSLNILKRFNCFSELPPLQKTDVSFFVVKTKKIDTVEILDQAKIKYTYATGRTDSNINNTASVYLQKLDLQTWNNQSIKQFEFEYEYFNTIENRMFLKTLKQLIPNELPLEYSFTYNRPVFAFDSIGKDFWGFFNATQNNCSQSNLLFMNEPNPLASTLDLLQKIKYPTGGATVFTFETNQYSFVGDQEVTDYSSTNNQTVYVDAEMFSFNAGTSSQQYIPVSNVKRKVKFYPSIVISDLSTATRKFSIDKIVNGQTTSFYESGFCLNNTCCIDLDLEKDVQYVIKWHNFDLNYTGTDTMSLHYYNYADNNNQFLYGGGNRISKISYYENNPPIQFGAVNSNIVPAKEKKFEYNWLDNPYKSSGSLVFGKPYFNENRFVKMMTTCPEVPWDSFPFSLQETVTYTSRRNFTPQQIGNTQGAFVGYKYVNVYETGKGNIKQEYTSPLDYPDLELITYTKPYLPSKNIDYKRGLLLKESIFNNDNKILSQSINTYSFVDYESTPGYRLDKMDGIGFNGQHFKSYAEYKFSLEGTNPTIYNSCLSGNCNSFSQFNLAGYPAKYIKIYPLIEAYGWTKLSSKNTKNYFYNNGIQKATEKNESFIYNAVNKQLAEHSVITEEGSALTTKYYYHSGNSVYSQNRISEIEKIESYQDGKLIDNKKVDYNNSWSNNVSYLPSQIQSSFGNGALETELTYDKYDSKGNLEQYTTKNGVSTTIIWGYNKTQPIAKIDGAQLSDISQSLIDLIVNASDSDAAAGTNNDETTLLNALNDFRNSYLRHFITTYTYDPLVGVRSITPPSGIREVYIYDSANRLKEVREQNQSGKLLKEYQYNYKH</sequence>
<protein>
    <recommendedName>
        <fullName evidence="4">YD repeat-containing protein</fullName>
    </recommendedName>
</protein>
<evidence type="ECO:0008006" key="4">
    <source>
        <dbReference type="Google" id="ProtNLM"/>
    </source>
</evidence>
<gene>
    <name evidence="2" type="ORF">JI747_003280</name>
</gene>
<dbReference type="Gene3D" id="2.180.10.10">
    <property type="entry name" value="RHS repeat-associated core"/>
    <property type="match status" value="1"/>
</dbReference>
<feature type="chain" id="PRO_5046033314" description="YD repeat-containing protein" evidence="1">
    <location>
        <begin position="19"/>
        <end position="1158"/>
    </location>
</feature>
<reference evidence="2 3" key="1">
    <citation type="submission" date="2021-09" db="EMBL/GenBank/DDBJ databases">
        <title>Genome sequencing and assembly of Chryseobacterium sp. RG1.</title>
        <authorList>
            <person name="Chhetri G."/>
        </authorList>
    </citation>
    <scope>NUCLEOTIDE SEQUENCE [LARGE SCALE GENOMIC DNA]</scope>
    <source>
        <strain evidence="2 3">RG1</strain>
    </source>
</reference>
<evidence type="ECO:0000256" key="1">
    <source>
        <dbReference type="SAM" id="SignalP"/>
    </source>
</evidence>